<dbReference type="PANTHER" id="PTHR31672">
    <property type="entry name" value="BNACNNG10540D PROTEIN"/>
    <property type="match status" value="1"/>
</dbReference>
<sequence length="429" mass="47902">MALRKLAAAAVAGLKPRSSSPLTAMSRILHRDPSSGVRRFGTPALGHKLEQNNININNSSAAAVAAAADDNLILLVDPIKNKKHHNISILSMENNLLKSVVPNRLNFSRLNSRGTRNEFLAFCDKWLVFASGGRRSKTPTDLMWDLTTDEIRHIPQFPMKPRLPSSADSPYTLWGVGFDSGSGDYKVVRASNEKRAELLSLNTGLWREIRFPHSPDKIVVDNVRSVHINGVYYWTAHLKDDERDAILRFDFGRQEFPADLIHMPKVVTNWAGPIKPVLVNYHGSLAVILQKDCLAWKDIGPIDDEKENNHNNPLWFEIWAWSHADRSWSRVSTNRVPVNADVTEVVGLCKNSDKVILLDSVEGSILLYDCGTTELESFRAMEGCGESRRVSSQPGSKMKDFLAGGVPIVASIVKMEFDLVVLWQIVFGK</sequence>
<organism evidence="2 3">
    <name type="scientific">Striga asiatica</name>
    <name type="common">Asiatic witchweed</name>
    <name type="synonym">Buchnera asiatica</name>
    <dbReference type="NCBI Taxonomy" id="4170"/>
    <lineage>
        <taxon>Eukaryota</taxon>
        <taxon>Viridiplantae</taxon>
        <taxon>Streptophyta</taxon>
        <taxon>Embryophyta</taxon>
        <taxon>Tracheophyta</taxon>
        <taxon>Spermatophyta</taxon>
        <taxon>Magnoliopsida</taxon>
        <taxon>eudicotyledons</taxon>
        <taxon>Gunneridae</taxon>
        <taxon>Pentapetalae</taxon>
        <taxon>asterids</taxon>
        <taxon>lamiids</taxon>
        <taxon>Lamiales</taxon>
        <taxon>Orobanchaceae</taxon>
        <taxon>Buchnereae</taxon>
        <taxon>Striga</taxon>
    </lineage>
</organism>
<dbReference type="InterPro" id="IPR017451">
    <property type="entry name" value="F-box-assoc_interact_dom"/>
</dbReference>
<dbReference type="SUPFAM" id="SSF50965">
    <property type="entry name" value="Galactose oxidase, central domain"/>
    <property type="match status" value="1"/>
</dbReference>
<feature type="domain" description="F-box associated beta-propeller type 3" evidence="1">
    <location>
        <begin position="147"/>
        <end position="333"/>
    </location>
</feature>
<accession>A0A5A7PL81</accession>
<name>A0A5A7PL81_STRAF</name>
<dbReference type="InterPro" id="IPR013187">
    <property type="entry name" value="F-box-assoc_dom_typ3"/>
</dbReference>
<gene>
    <name evidence="2" type="ORF">STAS_09785</name>
</gene>
<proteinExistence type="predicted"/>
<evidence type="ECO:0000313" key="2">
    <source>
        <dbReference type="EMBL" id="GER33633.1"/>
    </source>
</evidence>
<evidence type="ECO:0000313" key="3">
    <source>
        <dbReference type="Proteomes" id="UP000325081"/>
    </source>
</evidence>
<dbReference type="Pfam" id="PF08268">
    <property type="entry name" value="FBA_3"/>
    <property type="match status" value="1"/>
</dbReference>
<dbReference type="InterPro" id="IPR011043">
    <property type="entry name" value="Gal_Oxase/kelch_b-propeller"/>
</dbReference>
<dbReference type="Proteomes" id="UP000325081">
    <property type="component" value="Unassembled WGS sequence"/>
</dbReference>
<protein>
    <submittedName>
        <fullName evidence="2">F-box protein</fullName>
    </submittedName>
</protein>
<dbReference type="EMBL" id="BKCP01004750">
    <property type="protein sequence ID" value="GER33633.1"/>
    <property type="molecule type" value="Genomic_DNA"/>
</dbReference>
<reference evidence="3" key="1">
    <citation type="journal article" date="2019" name="Curr. Biol.">
        <title>Genome Sequence of Striga asiatica Provides Insight into the Evolution of Plant Parasitism.</title>
        <authorList>
            <person name="Yoshida S."/>
            <person name="Kim S."/>
            <person name="Wafula E.K."/>
            <person name="Tanskanen J."/>
            <person name="Kim Y.M."/>
            <person name="Honaas L."/>
            <person name="Yang Z."/>
            <person name="Spallek T."/>
            <person name="Conn C.E."/>
            <person name="Ichihashi Y."/>
            <person name="Cheong K."/>
            <person name="Cui S."/>
            <person name="Der J.P."/>
            <person name="Gundlach H."/>
            <person name="Jiao Y."/>
            <person name="Hori C."/>
            <person name="Ishida J.K."/>
            <person name="Kasahara H."/>
            <person name="Kiba T."/>
            <person name="Kim M.S."/>
            <person name="Koo N."/>
            <person name="Laohavisit A."/>
            <person name="Lee Y.H."/>
            <person name="Lumba S."/>
            <person name="McCourt P."/>
            <person name="Mortimer J.C."/>
            <person name="Mutuku J.M."/>
            <person name="Nomura T."/>
            <person name="Sasaki-Sekimoto Y."/>
            <person name="Seto Y."/>
            <person name="Wang Y."/>
            <person name="Wakatake T."/>
            <person name="Sakakibara H."/>
            <person name="Demura T."/>
            <person name="Yamaguchi S."/>
            <person name="Yoneyama K."/>
            <person name="Manabe R.I."/>
            <person name="Nelson D.C."/>
            <person name="Schulman A.H."/>
            <person name="Timko M.P."/>
            <person name="dePamphilis C.W."/>
            <person name="Choi D."/>
            <person name="Shirasu K."/>
        </authorList>
    </citation>
    <scope>NUCLEOTIDE SEQUENCE [LARGE SCALE GENOMIC DNA]</scope>
    <source>
        <strain evidence="3">cv. UVA1</strain>
    </source>
</reference>
<dbReference type="NCBIfam" id="TIGR01640">
    <property type="entry name" value="F_box_assoc_1"/>
    <property type="match status" value="1"/>
</dbReference>
<dbReference type="AlphaFoldDB" id="A0A5A7PL81"/>
<dbReference type="OrthoDB" id="5314306at2759"/>
<keyword evidence="3" id="KW-1185">Reference proteome</keyword>
<comment type="caution">
    <text evidence="2">The sequence shown here is derived from an EMBL/GenBank/DDBJ whole genome shotgun (WGS) entry which is preliminary data.</text>
</comment>
<evidence type="ECO:0000259" key="1">
    <source>
        <dbReference type="Pfam" id="PF08268"/>
    </source>
</evidence>
<dbReference type="PANTHER" id="PTHR31672:SF13">
    <property type="entry name" value="F-BOX PROTEIN CPR30-LIKE"/>
    <property type="match status" value="1"/>
</dbReference>
<dbReference type="InterPro" id="IPR050796">
    <property type="entry name" value="SCF_F-box_component"/>
</dbReference>